<dbReference type="RefSeq" id="WP_274266687.1">
    <property type="nucleotide sequence ID" value="NZ_CP117880.1"/>
</dbReference>
<dbReference type="SUPFAM" id="SSF54001">
    <property type="entry name" value="Cysteine proteinases"/>
    <property type="match status" value="1"/>
</dbReference>
<evidence type="ECO:0000259" key="5">
    <source>
        <dbReference type="PROSITE" id="PS51935"/>
    </source>
</evidence>
<dbReference type="PANTHER" id="PTHR47053:SF1">
    <property type="entry name" value="MUREIN DD-ENDOPEPTIDASE MEPH-RELATED"/>
    <property type="match status" value="1"/>
</dbReference>
<name>A0ABY7WEJ6_9SPHI</name>
<dbReference type="InterPro" id="IPR038765">
    <property type="entry name" value="Papain-like_cys_pep_sf"/>
</dbReference>
<proteinExistence type="inferred from homology"/>
<dbReference type="Gene3D" id="3.90.1720.10">
    <property type="entry name" value="endopeptidase domain like (from Nostoc punctiforme)"/>
    <property type="match status" value="1"/>
</dbReference>
<evidence type="ECO:0000256" key="3">
    <source>
        <dbReference type="ARBA" id="ARBA00022801"/>
    </source>
</evidence>
<evidence type="ECO:0000256" key="4">
    <source>
        <dbReference type="ARBA" id="ARBA00022807"/>
    </source>
</evidence>
<accession>A0ABY7WEJ6</accession>
<keyword evidence="2" id="KW-0645">Protease</keyword>
<sequence length="174" mass="18856">MKASIMIVFQFMALTVSSITSVKTSAADEMLYSKKEAILPPENKEQELITFAKKLMGIKYIYGAASPARGFDCSGFVYYVFSKFSVKLPRSSAAIGEVGEHVSLGNAKAGDIILFTGTNPAKRSIGHVGIVVSNDSSQGLRFIHASSGKAQAVTETMLEGSYKRRFMKIVRVIS</sequence>
<dbReference type="InterPro" id="IPR000064">
    <property type="entry name" value="NLP_P60_dom"/>
</dbReference>
<dbReference type="Pfam" id="PF00877">
    <property type="entry name" value="NLPC_P60"/>
    <property type="match status" value="1"/>
</dbReference>
<keyword evidence="4" id="KW-0788">Thiol protease</keyword>
<reference evidence="6 7" key="1">
    <citation type="submission" date="2023-02" db="EMBL/GenBank/DDBJ databases">
        <title>Genome sequence of Sphingobacterium sp. KACC 22765.</title>
        <authorList>
            <person name="Kim S."/>
            <person name="Heo J."/>
            <person name="Kwon S.-W."/>
        </authorList>
    </citation>
    <scope>NUCLEOTIDE SEQUENCE [LARGE SCALE GENOMIC DNA]</scope>
    <source>
        <strain evidence="6 7">KACC 22765</strain>
    </source>
</reference>
<gene>
    <name evidence="6" type="ORF">PQ465_16820</name>
</gene>
<evidence type="ECO:0000256" key="2">
    <source>
        <dbReference type="ARBA" id="ARBA00022670"/>
    </source>
</evidence>
<dbReference type="PANTHER" id="PTHR47053">
    <property type="entry name" value="MUREIN DD-ENDOPEPTIDASE MEPH-RELATED"/>
    <property type="match status" value="1"/>
</dbReference>
<evidence type="ECO:0000256" key="1">
    <source>
        <dbReference type="ARBA" id="ARBA00007074"/>
    </source>
</evidence>
<evidence type="ECO:0000313" key="7">
    <source>
        <dbReference type="Proteomes" id="UP001221558"/>
    </source>
</evidence>
<feature type="domain" description="NlpC/P60" evidence="5">
    <location>
        <begin position="42"/>
        <end position="173"/>
    </location>
</feature>
<dbReference type="EMBL" id="CP117880">
    <property type="protein sequence ID" value="WDF67952.1"/>
    <property type="molecule type" value="Genomic_DNA"/>
</dbReference>
<keyword evidence="3" id="KW-0378">Hydrolase</keyword>
<comment type="similarity">
    <text evidence="1">Belongs to the peptidase C40 family.</text>
</comment>
<evidence type="ECO:0000313" key="6">
    <source>
        <dbReference type="EMBL" id="WDF67952.1"/>
    </source>
</evidence>
<dbReference type="PROSITE" id="PS51935">
    <property type="entry name" value="NLPC_P60"/>
    <property type="match status" value="1"/>
</dbReference>
<dbReference type="Proteomes" id="UP001221558">
    <property type="component" value="Chromosome"/>
</dbReference>
<organism evidence="6 7">
    <name type="scientific">Sphingobacterium oryzagri</name>
    <dbReference type="NCBI Taxonomy" id="3025669"/>
    <lineage>
        <taxon>Bacteria</taxon>
        <taxon>Pseudomonadati</taxon>
        <taxon>Bacteroidota</taxon>
        <taxon>Sphingobacteriia</taxon>
        <taxon>Sphingobacteriales</taxon>
        <taxon>Sphingobacteriaceae</taxon>
        <taxon>Sphingobacterium</taxon>
    </lineage>
</organism>
<dbReference type="InterPro" id="IPR051202">
    <property type="entry name" value="Peptidase_C40"/>
</dbReference>
<protein>
    <submittedName>
        <fullName evidence="6">C40 family peptidase</fullName>
    </submittedName>
</protein>
<keyword evidence="7" id="KW-1185">Reference proteome</keyword>